<sequence length="47" mass="5060">MSDGSDVTRASVSPSTPVRDHPPRQRLRPGRAVVPPARRHPPGIHAS</sequence>
<feature type="region of interest" description="Disordered" evidence="1">
    <location>
        <begin position="1"/>
        <end position="47"/>
    </location>
</feature>
<feature type="compositionally biased region" description="Basic residues" evidence="1">
    <location>
        <begin position="37"/>
        <end position="47"/>
    </location>
</feature>
<protein>
    <submittedName>
        <fullName evidence="2">Uncharacterized protein</fullName>
    </submittedName>
</protein>
<accession>A0ABY5YYW0</accession>
<keyword evidence="3" id="KW-1185">Reference proteome</keyword>
<evidence type="ECO:0000256" key="1">
    <source>
        <dbReference type="SAM" id="MobiDB-lite"/>
    </source>
</evidence>
<dbReference type="Proteomes" id="UP001058271">
    <property type="component" value="Chromosome"/>
</dbReference>
<organism evidence="2 3">
    <name type="scientific">Dactylosporangium roseum</name>
    <dbReference type="NCBI Taxonomy" id="47989"/>
    <lineage>
        <taxon>Bacteria</taxon>
        <taxon>Bacillati</taxon>
        <taxon>Actinomycetota</taxon>
        <taxon>Actinomycetes</taxon>
        <taxon>Micromonosporales</taxon>
        <taxon>Micromonosporaceae</taxon>
        <taxon>Dactylosporangium</taxon>
    </lineage>
</organism>
<gene>
    <name evidence="2" type="ORF">Drose_27675</name>
</gene>
<evidence type="ECO:0000313" key="3">
    <source>
        <dbReference type="Proteomes" id="UP001058271"/>
    </source>
</evidence>
<proteinExistence type="predicted"/>
<evidence type="ECO:0000313" key="2">
    <source>
        <dbReference type="EMBL" id="UWZ34931.1"/>
    </source>
</evidence>
<name>A0ABY5YYW0_9ACTN</name>
<dbReference type="EMBL" id="CP073721">
    <property type="protein sequence ID" value="UWZ34931.1"/>
    <property type="molecule type" value="Genomic_DNA"/>
</dbReference>
<dbReference type="RefSeq" id="WP_260724279.1">
    <property type="nucleotide sequence ID" value="NZ_BAAABS010000082.1"/>
</dbReference>
<reference evidence="2" key="1">
    <citation type="submission" date="2021-04" db="EMBL/GenBank/DDBJ databases">
        <title>Biosynthetic gene clusters of Dactylosporangioum roseum.</title>
        <authorList>
            <person name="Hartkoorn R.C."/>
            <person name="Beaudoing E."/>
            <person name="Hot D."/>
            <person name="Moureu S."/>
        </authorList>
    </citation>
    <scope>NUCLEOTIDE SEQUENCE</scope>
    <source>
        <strain evidence="2">NRRL B-16295</strain>
    </source>
</reference>